<dbReference type="InterPro" id="IPR044974">
    <property type="entry name" value="Disease_R_plants"/>
</dbReference>
<evidence type="ECO:0000256" key="2">
    <source>
        <dbReference type="ARBA" id="ARBA00022821"/>
    </source>
</evidence>
<dbReference type="SUPFAM" id="SSF52047">
    <property type="entry name" value="RNI-like"/>
    <property type="match status" value="1"/>
</dbReference>
<evidence type="ECO:0000256" key="1">
    <source>
        <dbReference type="ARBA" id="ARBA00022737"/>
    </source>
</evidence>
<dbReference type="PANTHER" id="PTHR23155">
    <property type="entry name" value="DISEASE RESISTANCE PROTEIN RP"/>
    <property type="match status" value="1"/>
</dbReference>
<dbReference type="Pfam" id="PF23598">
    <property type="entry name" value="LRR_14"/>
    <property type="match status" value="1"/>
</dbReference>
<evidence type="ECO:0000256" key="3">
    <source>
        <dbReference type="SAM" id="MobiDB-lite"/>
    </source>
</evidence>
<feature type="domain" description="Disease resistance R13L4/SHOC-2-like LRR" evidence="5">
    <location>
        <begin position="173"/>
        <end position="415"/>
    </location>
</feature>
<keyword evidence="2" id="KW-0611">Plant defense</keyword>
<feature type="domain" description="Disease resistance protein winged helix" evidence="4">
    <location>
        <begin position="33"/>
        <end position="97"/>
    </location>
</feature>
<evidence type="ECO:0000313" key="6">
    <source>
        <dbReference type="EMBL" id="KAE7995543.1"/>
    </source>
</evidence>
<proteinExistence type="predicted"/>
<dbReference type="Gene3D" id="1.10.10.10">
    <property type="entry name" value="Winged helix-like DNA-binding domain superfamily/Winged helix DNA-binding domain"/>
    <property type="match status" value="1"/>
</dbReference>
<accession>A0A5N6QBH6</accession>
<keyword evidence="1" id="KW-0677">Repeat</keyword>
<dbReference type="InterPro" id="IPR036388">
    <property type="entry name" value="WH-like_DNA-bd_sf"/>
</dbReference>
<dbReference type="AlphaFoldDB" id="A0A5N6QBH6"/>
<dbReference type="Proteomes" id="UP000327013">
    <property type="component" value="Chromosome 1"/>
</dbReference>
<reference evidence="6 7" key="1">
    <citation type="submission" date="2019-06" db="EMBL/GenBank/DDBJ databases">
        <title>A chromosomal-level reference genome of Carpinus fangiana (Coryloideae, Betulaceae).</title>
        <authorList>
            <person name="Yang X."/>
            <person name="Wang Z."/>
            <person name="Zhang L."/>
            <person name="Hao G."/>
            <person name="Liu J."/>
            <person name="Yang Y."/>
        </authorList>
    </citation>
    <scope>NUCLEOTIDE SEQUENCE [LARGE SCALE GENOMIC DNA]</scope>
    <source>
        <strain evidence="6">Cfa_2016G</strain>
        <tissue evidence="6">Leaf</tissue>
    </source>
</reference>
<dbReference type="OrthoDB" id="1934998at2759"/>
<sequence length="491" mass="55935">MMSKSSILKEIQEVYNGPGVDKWKHNCLLCFSVFPQNAVIKKKALVHWWVGEGFLSDTSAEDKGNNLFEEFIASGIIERVPKKRRPSSELCKMHPLIRYAVIRLAETNNFTRFHPNGNPTADFSDKKNKRGFLVKTEEGYSSLRELTYGFRLKVEKVETLFNVSEPYVDLREDSLSEMKNLKVLQLGRYQESTKQVVEVDDTEFLNDLQKMKHLRYFSLRGITRVTVLPKSICKLTKLIIVDLHACHYLESLPEGIGSLTNLTWLDISGCHLISHMPAGLAKLSKLQVLHGFLIGKPPKGKTTVPDDQKVCKLEDLANLANLKKLSLNVDVRCKDKALQAEELKSLSKFQNLVSLSVEWSEKEQRIEEGNSTNTTTTSPGSSSLAKLELRNLPYSEMPDWVKRLNLKNLKKLYVRGGKLSQVLRPVGCEKWKVSILRLELLSELQMDWQQLLALFPELTYVKKVKCPKLILFPCDENGEWASGREADTEHA</sequence>
<dbReference type="Gene3D" id="3.80.10.10">
    <property type="entry name" value="Ribonuclease Inhibitor"/>
    <property type="match status" value="1"/>
</dbReference>
<organism evidence="6 7">
    <name type="scientific">Carpinus fangiana</name>
    <dbReference type="NCBI Taxonomy" id="176857"/>
    <lineage>
        <taxon>Eukaryota</taxon>
        <taxon>Viridiplantae</taxon>
        <taxon>Streptophyta</taxon>
        <taxon>Embryophyta</taxon>
        <taxon>Tracheophyta</taxon>
        <taxon>Spermatophyta</taxon>
        <taxon>Magnoliopsida</taxon>
        <taxon>eudicotyledons</taxon>
        <taxon>Gunneridae</taxon>
        <taxon>Pentapetalae</taxon>
        <taxon>rosids</taxon>
        <taxon>fabids</taxon>
        <taxon>Fagales</taxon>
        <taxon>Betulaceae</taxon>
        <taxon>Carpinus</taxon>
    </lineage>
</organism>
<gene>
    <name evidence="6" type="ORF">FH972_000324</name>
</gene>
<name>A0A5N6QBH6_9ROSI</name>
<dbReference type="InterPro" id="IPR055414">
    <property type="entry name" value="LRR_R13L4/SHOC2-like"/>
</dbReference>
<protein>
    <recommendedName>
        <fullName evidence="8">NB-ARC domain-containing protein</fullName>
    </recommendedName>
</protein>
<evidence type="ECO:0000259" key="4">
    <source>
        <dbReference type="Pfam" id="PF23559"/>
    </source>
</evidence>
<dbReference type="Pfam" id="PF23559">
    <property type="entry name" value="WHD_DRP"/>
    <property type="match status" value="1"/>
</dbReference>
<feature type="region of interest" description="Disordered" evidence="3">
    <location>
        <begin position="364"/>
        <end position="384"/>
    </location>
</feature>
<dbReference type="InterPro" id="IPR032675">
    <property type="entry name" value="LRR_dom_sf"/>
</dbReference>
<evidence type="ECO:0000313" key="7">
    <source>
        <dbReference type="Proteomes" id="UP000327013"/>
    </source>
</evidence>
<evidence type="ECO:0008006" key="8">
    <source>
        <dbReference type="Google" id="ProtNLM"/>
    </source>
</evidence>
<keyword evidence="7" id="KW-1185">Reference proteome</keyword>
<dbReference type="GO" id="GO:0098542">
    <property type="term" value="P:defense response to other organism"/>
    <property type="evidence" value="ECO:0007669"/>
    <property type="project" value="TreeGrafter"/>
</dbReference>
<dbReference type="PANTHER" id="PTHR23155:SF1076">
    <property type="entry name" value="LEUCINE-RICH REPEAT (LRR) FAMILY PROTEIN-RELATED"/>
    <property type="match status" value="1"/>
</dbReference>
<dbReference type="InterPro" id="IPR058922">
    <property type="entry name" value="WHD_DRP"/>
</dbReference>
<dbReference type="EMBL" id="CM017321">
    <property type="protein sequence ID" value="KAE7995543.1"/>
    <property type="molecule type" value="Genomic_DNA"/>
</dbReference>
<feature type="compositionally biased region" description="Low complexity" evidence="3">
    <location>
        <begin position="369"/>
        <end position="383"/>
    </location>
</feature>
<evidence type="ECO:0000259" key="5">
    <source>
        <dbReference type="Pfam" id="PF23598"/>
    </source>
</evidence>